<feature type="region of interest" description="Disordered" evidence="1">
    <location>
        <begin position="15"/>
        <end position="203"/>
    </location>
</feature>
<dbReference type="InParanoid" id="A0A317XXM0"/>
<proteinExistence type="predicted"/>
<gene>
    <name evidence="2" type="ORF">BCV70DRAFT_197248</name>
</gene>
<organism evidence="2 3">
    <name type="scientific">Testicularia cyperi</name>
    <dbReference type="NCBI Taxonomy" id="1882483"/>
    <lineage>
        <taxon>Eukaryota</taxon>
        <taxon>Fungi</taxon>
        <taxon>Dikarya</taxon>
        <taxon>Basidiomycota</taxon>
        <taxon>Ustilaginomycotina</taxon>
        <taxon>Ustilaginomycetes</taxon>
        <taxon>Ustilaginales</taxon>
        <taxon>Anthracoideaceae</taxon>
        <taxon>Testicularia</taxon>
    </lineage>
</organism>
<feature type="compositionally biased region" description="Polar residues" evidence="1">
    <location>
        <begin position="188"/>
        <end position="200"/>
    </location>
</feature>
<protein>
    <submittedName>
        <fullName evidence="2">Uncharacterized protein</fullName>
    </submittedName>
</protein>
<name>A0A317XXM0_9BASI</name>
<evidence type="ECO:0000256" key="1">
    <source>
        <dbReference type="SAM" id="MobiDB-lite"/>
    </source>
</evidence>
<evidence type="ECO:0000313" key="3">
    <source>
        <dbReference type="Proteomes" id="UP000246740"/>
    </source>
</evidence>
<reference evidence="2 3" key="1">
    <citation type="journal article" date="2018" name="Mol. Biol. Evol.">
        <title>Broad Genomic Sampling Reveals a Smut Pathogenic Ancestry of the Fungal Clade Ustilaginomycotina.</title>
        <authorList>
            <person name="Kijpornyongpan T."/>
            <person name="Mondo S.J."/>
            <person name="Barry K."/>
            <person name="Sandor L."/>
            <person name="Lee J."/>
            <person name="Lipzen A."/>
            <person name="Pangilinan J."/>
            <person name="LaButti K."/>
            <person name="Hainaut M."/>
            <person name="Henrissat B."/>
            <person name="Grigoriev I.V."/>
            <person name="Spatafora J.W."/>
            <person name="Aime M.C."/>
        </authorList>
    </citation>
    <scope>NUCLEOTIDE SEQUENCE [LARGE SCALE GENOMIC DNA]</scope>
    <source>
        <strain evidence="2 3">MCA 3645</strain>
    </source>
</reference>
<sequence length="311" mass="33588">MSAIASLQKTRAILLSSSNSETESDAEPSEARSSPGYPDGDNNGGSDARPHSRVCIDIVDTDSSSEGGQDELAPGSDSDDENESVVVAHFSSSESEACQIETVPGRLPYRYRTPPSPTLTRALRGSRKRPSRSPPPLLERSIKMYKSTSSSPSSTSTSTSTSPSASSTTARRLPVSRRTLGDIVVLPQSDTSETDGSTSAFDEATPMRISPTALFGDPAFVDALARRDLMLICGIQDLAMQLYAAADAFEETHVDYLLCVTAKERHEIRQTGLYALAKRILSFNLDRLIDVIEQHNTCKGLLFVAGTRRPR</sequence>
<dbReference type="Proteomes" id="UP000246740">
    <property type="component" value="Unassembled WGS sequence"/>
</dbReference>
<feature type="compositionally biased region" description="Low complexity" evidence="1">
    <location>
        <begin position="147"/>
        <end position="170"/>
    </location>
</feature>
<dbReference type="AlphaFoldDB" id="A0A317XXM0"/>
<evidence type="ECO:0000313" key="2">
    <source>
        <dbReference type="EMBL" id="PWZ03014.1"/>
    </source>
</evidence>
<dbReference type="EMBL" id="KZ819188">
    <property type="protein sequence ID" value="PWZ03014.1"/>
    <property type="molecule type" value="Genomic_DNA"/>
</dbReference>
<keyword evidence="3" id="KW-1185">Reference proteome</keyword>
<accession>A0A317XXM0</accession>